<comment type="caution">
    <text evidence="2">The sequence shown here is derived from an EMBL/GenBank/DDBJ whole genome shotgun (WGS) entry which is preliminary data.</text>
</comment>
<reference evidence="2 3" key="1">
    <citation type="submission" date="2022-10" db="EMBL/GenBank/DDBJ databases">
        <title>WGS assembly of Paspalum vaginatum 540-79.</title>
        <authorList>
            <person name="Sun G."/>
            <person name="Wase N."/>
            <person name="Shu S."/>
            <person name="Jenkins J."/>
            <person name="Zhou B."/>
            <person name="Torres-Rodriguez J."/>
            <person name="Chen C."/>
            <person name="Sandor L."/>
            <person name="Plott C."/>
            <person name="Yoshinga Y."/>
            <person name="Daum C."/>
            <person name="Qi P."/>
            <person name="Barry K."/>
            <person name="Lipzen A."/>
            <person name="Berry L."/>
            <person name="Pedersen C."/>
            <person name="Gottilla T."/>
            <person name="Foltz A."/>
            <person name="Yu H."/>
            <person name="O'Malley R."/>
            <person name="Zhang C."/>
            <person name="Devos K."/>
            <person name="Sigmon B."/>
            <person name="Yu B."/>
            <person name="Obata T."/>
            <person name="Schmutz J."/>
            <person name="Schnable J."/>
        </authorList>
    </citation>
    <scope>NUCLEOTIDE SEQUENCE [LARGE SCALE GENOMIC DNA]</scope>
    <source>
        <strain evidence="3">cv. 540-79</strain>
    </source>
</reference>
<sequence>MSGGTEGNSRNGEKSGRRGEEARGNESGPWKFTILAHGSGELESRN</sequence>
<proteinExistence type="predicted"/>
<dbReference type="Proteomes" id="UP001164776">
    <property type="component" value="Unassembled WGS sequence"/>
</dbReference>
<accession>A0A9W7XFK1</accession>
<dbReference type="EMBL" id="MU629417">
    <property type="protein sequence ID" value="KAJ1257399.1"/>
    <property type="molecule type" value="Genomic_DNA"/>
</dbReference>
<feature type="compositionally biased region" description="Basic and acidic residues" evidence="1">
    <location>
        <begin position="11"/>
        <end position="24"/>
    </location>
</feature>
<evidence type="ECO:0000256" key="1">
    <source>
        <dbReference type="SAM" id="MobiDB-lite"/>
    </source>
</evidence>
<feature type="region of interest" description="Disordered" evidence="1">
    <location>
        <begin position="1"/>
        <end position="46"/>
    </location>
</feature>
<keyword evidence="3" id="KW-1185">Reference proteome</keyword>
<organism evidence="2 3">
    <name type="scientific">Paspalum vaginatum</name>
    <name type="common">seashore paspalum</name>
    <dbReference type="NCBI Taxonomy" id="158149"/>
    <lineage>
        <taxon>Eukaryota</taxon>
        <taxon>Viridiplantae</taxon>
        <taxon>Streptophyta</taxon>
        <taxon>Embryophyta</taxon>
        <taxon>Tracheophyta</taxon>
        <taxon>Spermatophyta</taxon>
        <taxon>Magnoliopsida</taxon>
        <taxon>Liliopsida</taxon>
        <taxon>Poales</taxon>
        <taxon>Poaceae</taxon>
        <taxon>PACMAD clade</taxon>
        <taxon>Panicoideae</taxon>
        <taxon>Andropogonodae</taxon>
        <taxon>Paspaleae</taxon>
        <taxon>Paspalinae</taxon>
        <taxon>Paspalum</taxon>
    </lineage>
</organism>
<dbReference type="AlphaFoldDB" id="A0A9W7XFK1"/>
<evidence type="ECO:0000313" key="2">
    <source>
        <dbReference type="EMBL" id="KAJ1257399.1"/>
    </source>
</evidence>
<evidence type="ECO:0000313" key="3">
    <source>
        <dbReference type="Proteomes" id="UP001164776"/>
    </source>
</evidence>
<name>A0A9W7XFK1_9POAL</name>
<gene>
    <name evidence="2" type="ORF">BS78_K057000</name>
</gene>
<protein>
    <submittedName>
        <fullName evidence="2">Uncharacterized protein</fullName>
    </submittedName>
</protein>